<comment type="caution">
    <text evidence="2">The sequence shown here is derived from an EMBL/GenBank/DDBJ whole genome shotgun (WGS) entry which is preliminary data.</text>
</comment>
<gene>
    <name evidence="2" type="ORF">CSB45_01425</name>
</gene>
<reference evidence="2 3" key="1">
    <citation type="submission" date="2017-10" db="EMBL/GenBank/DDBJ databases">
        <title>Novel microbial diversity and functional potential in the marine mammal oral microbiome.</title>
        <authorList>
            <person name="Dudek N.K."/>
            <person name="Sun C.L."/>
            <person name="Burstein D."/>
            <person name="Kantor R.S."/>
            <person name="Aliaga Goltsman D.S."/>
            <person name="Bik E.M."/>
            <person name="Thomas B.C."/>
            <person name="Banfield J.F."/>
            <person name="Relman D.A."/>
        </authorList>
    </citation>
    <scope>NUCLEOTIDE SEQUENCE [LARGE SCALE GENOMIC DNA]</scope>
    <source>
        <strain evidence="2">DOLZORAL124_49_17</strain>
    </source>
</reference>
<accession>A0A2G6EAJ7</accession>
<protein>
    <recommendedName>
        <fullName evidence="4">DUF3352 domain-containing protein</fullName>
    </recommendedName>
</protein>
<feature type="signal peptide" evidence="1">
    <location>
        <begin position="1"/>
        <end position="28"/>
    </location>
</feature>
<dbReference type="AlphaFoldDB" id="A0A2G6EAJ7"/>
<feature type="chain" id="PRO_5013667347" description="DUF3352 domain-containing protein" evidence="1">
    <location>
        <begin position="29"/>
        <end position="824"/>
    </location>
</feature>
<keyword evidence="1" id="KW-0732">Signal</keyword>
<dbReference type="Proteomes" id="UP000229740">
    <property type="component" value="Unassembled WGS sequence"/>
</dbReference>
<evidence type="ECO:0008006" key="4">
    <source>
        <dbReference type="Google" id="ProtNLM"/>
    </source>
</evidence>
<name>A0A2G6EAJ7_9BACT</name>
<proteinExistence type="predicted"/>
<dbReference type="EMBL" id="PDPS01000020">
    <property type="protein sequence ID" value="PID59095.1"/>
    <property type="molecule type" value="Genomic_DNA"/>
</dbReference>
<evidence type="ECO:0000313" key="2">
    <source>
        <dbReference type="EMBL" id="PID59095.1"/>
    </source>
</evidence>
<organism evidence="2 3">
    <name type="scientific">candidate division KSB3 bacterium</name>
    <dbReference type="NCBI Taxonomy" id="2044937"/>
    <lineage>
        <taxon>Bacteria</taxon>
        <taxon>candidate division KSB3</taxon>
    </lineage>
</organism>
<sequence>MLQLKIHKSVVFLSLLLSLIYFSLSANAQEDVVQIASTGLPVTAAQEDTLPQGAVVHLRVNNLELLLENIDTLLTSFVPEQAAPPEFQAFLQSEHPFLAFLTTQMFGREMPANSLSTMFGISLHAPLSFSFYPMDPRQGFVLSVPIADFQGFTEMLHNILQPDTLSLESAEGMNYYSIQPGISYMPEEIYLLTSDTQAFFCASLQTAQMLANGGVEKLNSESLYHKGIEKYAGHDLLVLLSPAFIKAQIPLIQDSLSGALEPLFQQLRTAIRQSTEEYRSVNIRLRWQFGVENLDQLLDFIEAYTTAFYQTGLEWVARRLQELDGLALAIDLDRSIQQLSTTLYTQDVKPEHFAVPLPLPEIKNALAALPGSKFAVNITGQTQPYSPSRFLQDFLFAAEQELKKRKLPLQTFSALKQVIAEQQHITPLSSKTPWTMSTILTSTEALPWEDSDSLTDLLVQMMDIPLSLPLLMGTKMMPEMEITQVKSHFEDMAKTKNANALTLQDFYARLALTQPFFEGSSTFYSSDYDEGITALVFENNYRTRRGYFGYQQHEWINRRIILSENKNGYTYLYDFLPDEEIQNALIHADPEAISPALLELFDLVPKDANSVNMLRVLPAVSNGIYALTIFEQIAFQELDRFLKHAEEILSDLEGDAVEEALLRAGIAIPVLAMQLKRDDDNGSLYCVLPGGLYYPRSSVASVVQELFNDFNEGLDRVGGSLAFSTVRAGELEYTALQRSDGVALLMKTLGNKVFEKYFSTPDGINRLVSQLTHPKDRAIGTDTLLFTNALWEDIRKLLEDSGDEDLRELADILVPLEDTEGATE</sequence>
<evidence type="ECO:0000313" key="3">
    <source>
        <dbReference type="Proteomes" id="UP000229740"/>
    </source>
</evidence>
<evidence type="ECO:0000256" key="1">
    <source>
        <dbReference type="SAM" id="SignalP"/>
    </source>
</evidence>